<reference evidence="1" key="1">
    <citation type="journal article" date="2020" name="Nature">
        <title>Giant virus diversity and host interactions through global metagenomics.</title>
        <authorList>
            <person name="Schulz F."/>
            <person name="Roux S."/>
            <person name="Paez-Espino D."/>
            <person name="Jungbluth S."/>
            <person name="Walsh D.A."/>
            <person name="Denef V.J."/>
            <person name="McMahon K.D."/>
            <person name="Konstantinidis K.T."/>
            <person name="Eloe-Fadrosh E.A."/>
            <person name="Kyrpides N.C."/>
            <person name="Woyke T."/>
        </authorList>
    </citation>
    <scope>NUCLEOTIDE SEQUENCE</scope>
    <source>
        <strain evidence="1">GVMAG-M-3300001348-25</strain>
    </source>
</reference>
<name>A0A6C0EL99_9ZZZZ</name>
<protein>
    <submittedName>
        <fullName evidence="1">Uncharacterized protein</fullName>
    </submittedName>
</protein>
<dbReference type="EMBL" id="MN738852">
    <property type="protein sequence ID" value="QHT28115.1"/>
    <property type="molecule type" value="Genomic_DNA"/>
</dbReference>
<evidence type="ECO:0000313" key="1">
    <source>
        <dbReference type="EMBL" id="QHT28115.1"/>
    </source>
</evidence>
<accession>A0A6C0EL99</accession>
<proteinExistence type="predicted"/>
<sequence>MEQLLTHDDYKKVLDYYDIPMPKTRMKMKTAAENILANKLCRCIKKVKKSRKEKNERIPTGICRDSVIHQKKLDIYQFKCEKKPSLKNFKGKTYKIRKRAKFVKTRKNKK</sequence>
<organism evidence="1">
    <name type="scientific">viral metagenome</name>
    <dbReference type="NCBI Taxonomy" id="1070528"/>
    <lineage>
        <taxon>unclassified sequences</taxon>
        <taxon>metagenomes</taxon>
        <taxon>organismal metagenomes</taxon>
    </lineage>
</organism>
<dbReference type="AlphaFoldDB" id="A0A6C0EL99"/>